<evidence type="ECO:0000256" key="1">
    <source>
        <dbReference type="SAM" id="MobiDB-lite"/>
    </source>
</evidence>
<dbReference type="EMBL" id="GIKN01007672">
    <property type="protein sequence ID" value="NIE49945.1"/>
    <property type="molecule type" value="Transcribed_RNA"/>
</dbReference>
<organism evidence="2">
    <name type="scientific">Rhipicephalus microplus</name>
    <name type="common">Cattle tick</name>
    <name type="synonym">Boophilus microplus</name>
    <dbReference type="NCBI Taxonomy" id="6941"/>
    <lineage>
        <taxon>Eukaryota</taxon>
        <taxon>Metazoa</taxon>
        <taxon>Ecdysozoa</taxon>
        <taxon>Arthropoda</taxon>
        <taxon>Chelicerata</taxon>
        <taxon>Arachnida</taxon>
        <taxon>Acari</taxon>
        <taxon>Parasitiformes</taxon>
        <taxon>Ixodida</taxon>
        <taxon>Ixodoidea</taxon>
        <taxon>Ixodidae</taxon>
        <taxon>Rhipicephalinae</taxon>
        <taxon>Rhipicephalus</taxon>
        <taxon>Boophilus</taxon>
    </lineage>
</organism>
<evidence type="ECO:0000313" key="2">
    <source>
        <dbReference type="EMBL" id="NIE49945.1"/>
    </source>
</evidence>
<accession>A0A6G5AG21</accession>
<name>A0A6G5AG21_RHIMP</name>
<dbReference type="AlphaFoldDB" id="A0A6G5AG21"/>
<reference evidence="2" key="1">
    <citation type="submission" date="2020-03" db="EMBL/GenBank/DDBJ databases">
        <title>A transcriptome and proteome of the tick Rhipicephalus microplus shaped by the genetic composition of its hosts and developmental stage.</title>
        <authorList>
            <person name="Garcia G.R."/>
            <person name="Ribeiro J.M.C."/>
            <person name="Maruyama S.R."/>
            <person name="Gardinasse L.G."/>
            <person name="Nelson K."/>
            <person name="Ferreira B.R."/>
            <person name="Andrade T.G."/>
            <person name="Santos I.K.F.M."/>
        </authorList>
    </citation>
    <scope>NUCLEOTIDE SEQUENCE</scope>
    <source>
        <strain evidence="2">NSGR</strain>
        <tissue evidence="2">Salivary glands</tissue>
    </source>
</reference>
<feature type="region of interest" description="Disordered" evidence="1">
    <location>
        <begin position="73"/>
        <end position="101"/>
    </location>
</feature>
<feature type="compositionally biased region" description="Basic residues" evidence="1">
    <location>
        <begin position="79"/>
        <end position="88"/>
    </location>
</feature>
<sequence length="122" mass="13972">MFSYVSKYVLSCPDCQTRKQPPGAGRFPPTDSTCRSTFSAGGHGLHWAFHLIQSRELLHRRDYRLPYEMRRGCGVSSGHCRRSSKSFRRTNPPTSWCPGESNKRSWAALCRQLDRRNIPARG</sequence>
<proteinExistence type="predicted"/>
<protein>
    <submittedName>
        <fullName evidence="2">Uncharacterized protein</fullName>
    </submittedName>
</protein>